<protein>
    <recommendedName>
        <fullName evidence="2">Pvc16 N-terminal domain-containing protein</fullName>
    </recommendedName>
</protein>
<organism evidence="3">
    <name type="scientific">metagenome</name>
    <dbReference type="NCBI Taxonomy" id="256318"/>
    <lineage>
        <taxon>unclassified sequences</taxon>
        <taxon>metagenomes</taxon>
    </lineage>
</organism>
<dbReference type="InterPro" id="IPR025351">
    <property type="entry name" value="Pvc16_N"/>
</dbReference>
<dbReference type="EMBL" id="UIDG01000046">
    <property type="protein sequence ID" value="SUS04683.1"/>
    <property type="molecule type" value="Genomic_DNA"/>
</dbReference>
<accession>A0A380T912</accession>
<feature type="region of interest" description="Disordered" evidence="1">
    <location>
        <begin position="185"/>
        <end position="215"/>
    </location>
</feature>
<dbReference type="Pfam" id="PF14065">
    <property type="entry name" value="Pvc16_N"/>
    <property type="match status" value="1"/>
</dbReference>
<evidence type="ECO:0000259" key="2">
    <source>
        <dbReference type="Pfam" id="PF14065"/>
    </source>
</evidence>
<reference evidence="3" key="1">
    <citation type="submission" date="2018-07" db="EMBL/GenBank/DDBJ databases">
        <authorList>
            <person name="Quirk P.G."/>
            <person name="Krulwich T.A."/>
        </authorList>
    </citation>
    <scope>NUCLEOTIDE SEQUENCE</scope>
</reference>
<dbReference type="AlphaFoldDB" id="A0A380T912"/>
<proteinExistence type="predicted"/>
<sequence>MTAFAIAATTDALRGVLEQAIGANQIYVGPPITAQVATRRASLFLFHLEPNVELRNQPRLGAPPPTGPATQAAAELNALPLDLRYLITVFRTTGTGPEADPNELTTLGQIIQALHATSTLTGSRLNDQTVRLMPEHYSMEELSRVWGLFPQGAQDFYRTSIVYLASPVFVEAATFPFGPPVVSRTPRMGVSTEPPSMPARRNARESVFISAEEEE</sequence>
<evidence type="ECO:0000256" key="1">
    <source>
        <dbReference type="SAM" id="MobiDB-lite"/>
    </source>
</evidence>
<evidence type="ECO:0000313" key="3">
    <source>
        <dbReference type="EMBL" id="SUS04683.1"/>
    </source>
</evidence>
<name>A0A380T912_9ZZZZ</name>
<feature type="domain" description="Pvc16 N-terminal" evidence="2">
    <location>
        <begin position="9"/>
        <end position="182"/>
    </location>
</feature>
<gene>
    <name evidence="3" type="ORF">DF3PB_140015</name>
</gene>